<protein>
    <recommendedName>
        <fullName evidence="6">Probable transcriptional regulatory protein GT409_00080</fullName>
    </recommendedName>
</protein>
<dbReference type="Pfam" id="PF01709">
    <property type="entry name" value="Transcrip_reg"/>
    <property type="match status" value="1"/>
</dbReference>
<dbReference type="InterPro" id="IPR026564">
    <property type="entry name" value="Transcrip_reg_TACO1-like_dom3"/>
</dbReference>
<dbReference type="RefSeq" id="WP_160625941.1">
    <property type="nucleotide sequence ID" value="NZ_CP047593.1"/>
</dbReference>
<dbReference type="InterPro" id="IPR029072">
    <property type="entry name" value="YebC-like"/>
</dbReference>
<dbReference type="GO" id="GO:0005829">
    <property type="term" value="C:cytosol"/>
    <property type="evidence" value="ECO:0007669"/>
    <property type="project" value="TreeGrafter"/>
</dbReference>
<evidence type="ECO:0000256" key="6">
    <source>
        <dbReference type="HAMAP-Rule" id="MF_00693"/>
    </source>
</evidence>
<evidence type="ECO:0000256" key="2">
    <source>
        <dbReference type="ARBA" id="ARBA00022490"/>
    </source>
</evidence>
<dbReference type="FunFam" id="1.10.10.200:FF:000002">
    <property type="entry name" value="Probable transcriptional regulatory protein CLM62_37755"/>
    <property type="match status" value="1"/>
</dbReference>
<dbReference type="SUPFAM" id="SSF75625">
    <property type="entry name" value="YebC-like"/>
    <property type="match status" value="1"/>
</dbReference>
<evidence type="ECO:0000259" key="8">
    <source>
        <dbReference type="Pfam" id="PF20772"/>
    </source>
</evidence>
<reference evidence="9 10" key="1">
    <citation type="submission" date="2020-01" db="EMBL/GenBank/DDBJ databases">
        <title>Ponticoccus aerotolerans gen. nov., sp. nov., an anaerobic bacterium and proposal of Ponticoccusceae fam. nov., Ponticoccusles ord. nov. and Ponticoccuse classis nov. in the phylum Kiritimatiellaeota.</title>
        <authorList>
            <person name="Zhou L.Y."/>
            <person name="Du Z.J."/>
        </authorList>
    </citation>
    <scope>NUCLEOTIDE SEQUENCE [LARGE SCALE GENOMIC DNA]</scope>
    <source>
        <strain evidence="9 10">S-5007</strain>
    </source>
</reference>
<dbReference type="NCBIfam" id="NF001030">
    <property type="entry name" value="PRK00110.1"/>
    <property type="match status" value="1"/>
</dbReference>
<proteinExistence type="inferred from homology"/>
<dbReference type="EMBL" id="CP047593">
    <property type="protein sequence ID" value="QHI67907.1"/>
    <property type="molecule type" value="Genomic_DNA"/>
</dbReference>
<dbReference type="NCBIfam" id="NF009044">
    <property type="entry name" value="PRK12378.1"/>
    <property type="match status" value="1"/>
</dbReference>
<evidence type="ECO:0000256" key="1">
    <source>
        <dbReference type="ARBA" id="ARBA00008724"/>
    </source>
</evidence>
<sequence length="249" mass="26915">MAGHSKWANIKHKKGRADAARGKVFSKIAKEIIVAASMGGGNVDDNISLRALVQKAKGVSMPKDNIDRAIKKGTGELEGGTLDECMYEAYAPGGVPLIVEALTDNKNRAASEIKNVLTKNGASLAQQGAVSRMFQRKGQILIDASKIEEDTLMDLVLEAGAEDMQRDGDQFEVLTAFGDYAAVANAISEADIEPESSEITMIPDMPTNIDDKDQAQKLMKLVDLLDELDDVQNVYPGFEIDDSIVDEIE</sequence>
<dbReference type="PANTHER" id="PTHR12532:SF6">
    <property type="entry name" value="TRANSCRIPTIONAL REGULATORY PROTEIN YEBC-RELATED"/>
    <property type="match status" value="1"/>
</dbReference>
<dbReference type="InterPro" id="IPR017856">
    <property type="entry name" value="Integrase-like_N"/>
</dbReference>
<dbReference type="PANTHER" id="PTHR12532">
    <property type="entry name" value="TRANSLATIONAL ACTIVATOR OF CYTOCHROME C OXIDASE 1"/>
    <property type="match status" value="1"/>
</dbReference>
<dbReference type="InterPro" id="IPR002876">
    <property type="entry name" value="Transcrip_reg_TACO1-like"/>
</dbReference>
<keyword evidence="10" id="KW-1185">Reference proteome</keyword>
<dbReference type="Gene3D" id="1.10.10.200">
    <property type="match status" value="1"/>
</dbReference>
<accession>A0A6P1M254</accession>
<dbReference type="GO" id="GO:0006355">
    <property type="term" value="P:regulation of DNA-templated transcription"/>
    <property type="evidence" value="ECO:0007669"/>
    <property type="project" value="UniProtKB-UniRule"/>
</dbReference>
<feature type="domain" description="TACO1/YebC-like N-terminal" evidence="8">
    <location>
        <begin position="5"/>
        <end position="76"/>
    </location>
</feature>
<comment type="similarity">
    <text evidence="1 6">Belongs to the TACO1 family.</text>
</comment>
<evidence type="ECO:0000313" key="9">
    <source>
        <dbReference type="EMBL" id="QHI67907.1"/>
    </source>
</evidence>
<dbReference type="Pfam" id="PF20772">
    <property type="entry name" value="TACO1_YebC_N"/>
    <property type="match status" value="1"/>
</dbReference>
<keyword evidence="4 6" id="KW-0238">DNA-binding</keyword>
<dbReference type="Gene3D" id="3.30.70.980">
    <property type="match status" value="2"/>
</dbReference>
<dbReference type="NCBIfam" id="TIGR01033">
    <property type="entry name" value="YebC/PmpR family DNA-binding transcriptional regulator"/>
    <property type="match status" value="1"/>
</dbReference>
<dbReference type="GO" id="GO:0003677">
    <property type="term" value="F:DNA binding"/>
    <property type="evidence" value="ECO:0007669"/>
    <property type="project" value="UniProtKB-UniRule"/>
</dbReference>
<evidence type="ECO:0000259" key="7">
    <source>
        <dbReference type="Pfam" id="PF01709"/>
    </source>
</evidence>
<name>A0A6P1M254_9BACT</name>
<gene>
    <name evidence="9" type="ORF">GT409_00080</name>
</gene>
<dbReference type="HAMAP" id="MF_00693">
    <property type="entry name" value="Transcrip_reg_TACO1"/>
    <property type="match status" value="1"/>
</dbReference>
<dbReference type="AlphaFoldDB" id="A0A6P1M254"/>
<comment type="subcellular location">
    <subcellularLocation>
        <location evidence="6">Cytoplasm</location>
    </subcellularLocation>
</comment>
<dbReference type="KEGG" id="taer:GT409_00080"/>
<keyword evidence="2 6" id="KW-0963">Cytoplasm</keyword>
<evidence type="ECO:0000256" key="4">
    <source>
        <dbReference type="ARBA" id="ARBA00023125"/>
    </source>
</evidence>
<dbReference type="FunFam" id="3.30.70.980:FF:000002">
    <property type="entry name" value="Probable transcriptional regulatory protein YebC"/>
    <property type="match status" value="1"/>
</dbReference>
<keyword evidence="3 6" id="KW-0805">Transcription regulation</keyword>
<dbReference type="Proteomes" id="UP000464954">
    <property type="component" value="Chromosome"/>
</dbReference>
<keyword evidence="5 6" id="KW-0804">Transcription</keyword>
<organism evidence="9 10">
    <name type="scientific">Tichowtungia aerotolerans</name>
    <dbReference type="NCBI Taxonomy" id="2697043"/>
    <lineage>
        <taxon>Bacteria</taxon>
        <taxon>Pseudomonadati</taxon>
        <taxon>Kiritimatiellota</taxon>
        <taxon>Tichowtungiia</taxon>
        <taxon>Tichowtungiales</taxon>
        <taxon>Tichowtungiaceae</taxon>
        <taxon>Tichowtungia</taxon>
    </lineage>
</organism>
<evidence type="ECO:0000256" key="5">
    <source>
        <dbReference type="ARBA" id="ARBA00023163"/>
    </source>
</evidence>
<dbReference type="InterPro" id="IPR049083">
    <property type="entry name" value="TACO1_YebC_N"/>
</dbReference>
<evidence type="ECO:0000313" key="10">
    <source>
        <dbReference type="Proteomes" id="UP000464954"/>
    </source>
</evidence>
<dbReference type="InterPro" id="IPR048300">
    <property type="entry name" value="TACO1_YebC-like_2nd/3rd_dom"/>
</dbReference>
<evidence type="ECO:0000256" key="3">
    <source>
        <dbReference type="ARBA" id="ARBA00023015"/>
    </source>
</evidence>
<feature type="domain" description="TACO1/YebC-like second and third" evidence="7">
    <location>
        <begin position="83"/>
        <end position="235"/>
    </location>
</feature>